<dbReference type="WBParaSite" id="RSKR_0000967400.1">
    <property type="protein sequence ID" value="RSKR_0000967400.1"/>
    <property type="gene ID" value="RSKR_0000967400"/>
</dbReference>
<sequence length="571" mass="64807">MSQAKPPCNETIQIAQSDGDNNYLSNMPNAIISEVLSMSVERIAVFVTSAAVITMIVKVLSVGEIVAISVGAVILPRNNDNVDIDEQNISNKTVENKPEKDDIAASGNIKRNQMTKAIRIVEPDKSNNYTLNLPELEKLLLDKRCVGKKVSIISIAGAYRKGKSFILNFFLRYLNAHKDGQVSWKKEVTKYVNEVKMMIPPTANYKDYHEIILSIISSYLEKPPKDWIKAVEKVEGFSWRGGYERDTIGIMIWGEPFFLRDNNGEDIVVILMDTQGAFDNSTTVKNNAIIFALSTMLASVQIFNTSGNIQEDDLQHLEYFSEYGRLALTESDAKPFQALTFLVRDWNCKHQYEYGFDGGQSLLGKTLDIDQNHHSSLSSLRKNLKNYFEKMKCFLMPHPGLIVSHDPEFTGKLDEMEKDFKIHLESFVEHTFDKNNLISKKINGSDLTCRDLFEYFKKYITIFQGEELPEPKSIFQATAEANNSAAASKAKALYDNEVEIICGADKPFMKNDEFEKRHEEIKCKALESFKNAKKMGGLEYSVKILEGLENYFENKMKFYVNTNASKKAPFN</sequence>
<dbReference type="Proteomes" id="UP000095286">
    <property type="component" value="Unplaced"/>
</dbReference>
<name>A0AC35UAM9_9BILA</name>
<organism evidence="1 2">
    <name type="scientific">Rhabditophanes sp. KR3021</name>
    <dbReference type="NCBI Taxonomy" id="114890"/>
    <lineage>
        <taxon>Eukaryota</taxon>
        <taxon>Metazoa</taxon>
        <taxon>Ecdysozoa</taxon>
        <taxon>Nematoda</taxon>
        <taxon>Chromadorea</taxon>
        <taxon>Rhabditida</taxon>
        <taxon>Tylenchina</taxon>
        <taxon>Panagrolaimomorpha</taxon>
        <taxon>Strongyloidoidea</taxon>
        <taxon>Alloionematidae</taxon>
        <taxon>Rhabditophanes</taxon>
    </lineage>
</organism>
<proteinExistence type="predicted"/>
<evidence type="ECO:0000313" key="2">
    <source>
        <dbReference type="WBParaSite" id="RSKR_0000967400.1"/>
    </source>
</evidence>
<protein>
    <submittedName>
        <fullName evidence="2">GB1/RHD3-type G domain-containing protein</fullName>
    </submittedName>
</protein>
<evidence type="ECO:0000313" key="1">
    <source>
        <dbReference type="Proteomes" id="UP000095286"/>
    </source>
</evidence>
<reference evidence="2" key="1">
    <citation type="submission" date="2016-11" db="UniProtKB">
        <authorList>
            <consortium name="WormBaseParasite"/>
        </authorList>
    </citation>
    <scope>IDENTIFICATION</scope>
    <source>
        <strain evidence="2">KR3021</strain>
    </source>
</reference>
<accession>A0AC35UAM9</accession>